<feature type="transmembrane region" description="Helical" evidence="28">
    <location>
        <begin position="94"/>
        <end position="116"/>
    </location>
</feature>
<evidence type="ECO:0000256" key="25">
    <source>
        <dbReference type="ARBA" id="ARBA00048715"/>
    </source>
</evidence>
<feature type="transmembrane region" description="Helical" evidence="28">
    <location>
        <begin position="180"/>
        <end position="198"/>
    </location>
</feature>
<reference evidence="29" key="2">
    <citation type="submission" date="2025-09" db="UniProtKB">
        <authorList>
            <consortium name="Ensembl"/>
        </authorList>
    </citation>
    <scope>IDENTIFICATION</scope>
</reference>
<keyword evidence="14" id="KW-0029">Amino-acid transport</keyword>
<evidence type="ECO:0000256" key="6">
    <source>
        <dbReference type="ARBA" id="ARBA00022475"/>
    </source>
</evidence>
<dbReference type="GO" id="GO:0031901">
    <property type="term" value="C:early endosome membrane"/>
    <property type="evidence" value="ECO:0007669"/>
    <property type="project" value="UniProtKB-SubCell"/>
</dbReference>
<dbReference type="PROSITE" id="PS00713">
    <property type="entry name" value="NA_DICARBOXYL_SYMP_1"/>
    <property type="match status" value="1"/>
</dbReference>
<keyword evidence="12 28" id="KW-0769">Symport</keyword>
<comment type="catalytic activity">
    <reaction evidence="25">
        <text>K(+)(in) + L-aspartate(out) + 3 Na(+)(out) + H(+)(out) = K(+)(out) + L-aspartate(in) + 3 Na(+)(in) + H(+)(in)</text>
        <dbReference type="Rhea" id="RHEA:70851"/>
        <dbReference type="ChEBI" id="CHEBI:15378"/>
        <dbReference type="ChEBI" id="CHEBI:29101"/>
        <dbReference type="ChEBI" id="CHEBI:29103"/>
        <dbReference type="ChEBI" id="CHEBI:29991"/>
    </reaction>
</comment>
<dbReference type="PRINTS" id="PR00173">
    <property type="entry name" value="EDTRNSPORT"/>
</dbReference>
<evidence type="ECO:0000313" key="29">
    <source>
        <dbReference type="Ensembl" id="ENSPMAP00000005579.1"/>
    </source>
</evidence>
<evidence type="ECO:0000256" key="16">
    <source>
        <dbReference type="ARBA" id="ARBA00023018"/>
    </source>
</evidence>
<dbReference type="InterPro" id="IPR036458">
    <property type="entry name" value="Na:dicarbo_symporter_sf"/>
</dbReference>
<dbReference type="InterPro" id="IPR018107">
    <property type="entry name" value="Na-dicarboxylate_symporter_CS"/>
</dbReference>
<dbReference type="GO" id="GO:0045202">
    <property type="term" value="C:synapse"/>
    <property type="evidence" value="ECO:0007669"/>
    <property type="project" value="UniProtKB-SubCell"/>
</dbReference>
<dbReference type="GO" id="GO:0043005">
    <property type="term" value="C:neuron projection"/>
    <property type="evidence" value="ECO:0007669"/>
    <property type="project" value="UniProtKB-KW"/>
</dbReference>
<evidence type="ECO:0000256" key="18">
    <source>
        <dbReference type="ARBA" id="ARBA00023136"/>
    </source>
</evidence>
<dbReference type="OMA" id="FPDNYLA"/>
<evidence type="ECO:0000256" key="10">
    <source>
        <dbReference type="ARBA" id="ARBA00022723"/>
    </source>
</evidence>
<keyword evidence="18 28" id="KW-0472">Membrane</keyword>
<evidence type="ECO:0000256" key="11">
    <source>
        <dbReference type="ARBA" id="ARBA00022753"/>
    </source>
</evidence>
<keyword evidence="7" id="KW-0597">Phosphoprotein</keyword>
<comment type="catalytic activity">
    <reaction evidence="27">
        <text>K(+)(in) + L-cysteine(out) + 3 Na(+)(out) + H(+)(out) = K(+)(out) + L-cysteine(in) + 3 Na(+)(in) + H(+)(in)</text>
        <dbReference type="Rhea" id="RHEA:82559"/>
        <dbReference type="ChEBI" id="CHEBI:15378"/>
        <dbReference type="ChEBI" id="CHEBI:29101"/>
        <dbReference type="ChEBI" id="CHEBI:29103"/>
        <dbReference type="ChEBI" id="CHEBI:35235"/>
    </reaction>
</comment>
<feature type="transmembrane region" description="Helical" evidence="28">
    <location>
        <begin position="58"/>
        <end position="82"/>
    </location>
</feature>
<evidence type="ECO:0000256" key="28">
    <source>
        <dbReference type="RuleBase" id="RU361216"/>
    </source>
</evidence>
<keyword evidence="9 28" id="KW-0812">Transmembrane</keyword>
<comment type="catalytic activity">
    <reaction evidence="24">
        <text>K(+)(in) + L-glutamate(out) + 3 Na(+)(out) + H(+)(out) = K(+)(out) + L-glutamate(in) + 3 Na(+)(in) + H(+)(in)</text>
        <dbReference type="Rhea" id="RHEA:70699"/>
        <dbReference type="ChEBI" id="CHEBI:15378"/>
        <dbReference type="ChEBI" id="CHEBI:29101"/>
        <dbReference type="ChEBI" id="CHEBI:29103"/>
        <dbReference type="ChEBI" id="CHEBI:29985"/>
    </reaction>
</comment>
<dbReference type="GeneTree" id="ENSGT00940000155397"/>
<dbReference type="GO" id="GO:0015501">
    <property type="term" value="F:glutamate:sodium symporter activity"/>
    <property type="evidence" value="ECO:0007669"/>
    <property type="project" value="TreeGrafter"/>
</dbReference>
<keyword evidence="13" id="KW-0630">Potassium</keyword>
<reference evidence="29" key="1">
    <citation type="submission" date="2025-08" db="UniProtKB">
        <authorList>
            <consortium name="Ensembl"/>
        </authorList>
    </citation>
    <scope>IDENTIFICATION</scope>
</reference>
<dbReference type="AlphaFoldDB" id="S4RK46"/>
<feature type="transmembrane region" description="Helical" evidence="28">
    <location>
        <begin position="283"/>
        <end position="311"/>
    </location>
</feature>
<keyword evidence="5 28" id="KW-0813">Transport</keyword>
<evidence type="ECO:0000256" key="9">
    <source>
        <dbReference type="ARBA" id="ARBA00022692"/>
    </source>
</evidence>
<evidence type="ECO:0000256" key="3">
    <source>
        <dbReference type="ARBA" id="ARBA00004424"/>
    </source>
</evidence>
<evidence type="ECO:0000256" key="7">
    <source>
        <dbReference type="ARBA" id="ARBA00022553"/>
    </source>
</evidence>
<comment type="catalytic activity">
    <reaction evidence="26">
        <text>D-aspartate(out) + K(+)(in) + 3 Na(+)(out) + H(+)(out) = D-aspartate(in) + K(+)(out) + 3 Na(+)(in) + H(+)(in)</text>
        <dbReference type="Rhea" id="RHEA:71379"/>
        <dbReference type="ChEBI" id="CHEBI:15378"/>
        <dbReference type="ChEBI" id="CHEBI:29101"/>
        <dbReference type="ChEBI" id="CHEBI:29103"/>
        <dbReference type="ChEBI" id="CHEBI:29990"/>
    </reaction>
</comment>
<dbReference type="GO" id="GO:0046872">
    <property type="term" value="F:metal ion binding"/>
    <property type="evidence" value="ECO:0007669"/>
    <property type="project" value="UniProtKB-KW"/>
</dbReference>
<keyword evidence="16" id="KW-0770">Synapse</keyword>
<comment type="subcellular location">
    <subcellularLocation>
        <location evidence="3">Apical cell membrane</location>
        <topology evidence="3">Multi-pass membrane protein</topology>
    </subcellularLocation>
    <subcellularLocation>
        <location evidence="1">Early endosome membrane</location>
    </subcellularLocation>
    <subcellularLocation>
        <location evidence="2">Late endosome membrane</location>
    </subcellularLocation>
    <subcellularLocation>
        <location evidence="28">Membrane</location>
        <topology evidence="28">Multi-pass membrane protein</topology>
    </subcellularLocation>
    <subcellularLocation>
        <location evidence="4">Recycling endosome membrane</location>
    </subcellularLocation>
    <subcellularLocation>
        <location evidence="21">Synapse</location>
        <location evidence="21">Synaptosome</location>
    </subcellularLocation>
</comment>
<feature type="transmembrane region" description="Helical" evidence="28">
    <location>
        <begin position="20"/>
        <end position="38"/>
    </location>
</feature>
<keyword evidence="10" id="KW-0479">Metal-binding</keyword>
<evidence type="ECO:0000256" key="15">
    <source>
        <dbReference type="ARBA" id="ARBA00022989"/>
    </source>
</evidence>
<evidence type="ECO:0000256" key="2">
    <source>
        <dbReference type="ARBA" id="ARBA00004414"/>
    </source>
</evidence>
<evidence type="ECO:0000256" key="17">
    <source>
        <dbReference type="ARBA" id="ARBA00023053"/>
    </source>
</evidence>
<keyword evidence="20" id="KW-0868">Chloride</keyword>
<dbReference type="InterPro" id="IPR001991">
    <property type="entry name" value="Na-dicarboxylate_symporter"/>
</dbReference>
<dbReference type="GO" id="GO:0005313">
    <property type="term" value="F:L-glutamate transmembrane transporter activity"/>
    <property type="evidence" value="ECO:0007669"/>
    <property type="project" value="TreeGrafter"/>
</dbReference>
<dbReference type="SUPFAM" id="SSF118215">
    <property type="entry name" value="Proton glutamate symport protein"/>
    <property type="match status" value="1"/>
</dbReference>
<protein>
    <recommendedName>
        <fullName evidence="28">Amino acid transporter</fullName>
    </recommendedName>
</protein>
<evidence type="ECO:0000256" key="24">
    <source>
        <dbReference type="ARBA" id="ARBA00047601"/>
    </source>
</evidence>
<keyword evidence="6" id="KW-1003">Cell membrane</keyword>
<dbReference type="InterPro" id="IPR050746">
    <property type="entry name" value="DAACS"/>
</dbReference>
<evidence type="ECO:0000256" key="4">
    <source>
        <dbReference type="ARBA" id="ARBA00004565"/>
    </source>
</evidence>
<evidence type="ECO:0000256" key="23">
    <source>
        <dbReference type="ARBA" id="ARBA00045494"/>
    </source>
</evidence>
<evidence type="ECO:0000256" key="22">
    <source>
        <dbReference type="ARBA" id="ARBA00037996"/>
    </source>
</evidence>
<keyword evidence="17" id="KW-0915">Sodium</keyword>
<evidence type="ECO:0000256" key="8">
    <source>
        <dbReference type="ARBA" id="ARBA00022599"/>
    </source>
</evidence>
<dbReference type="Pfam" id="PF00375">
    <property type="entry name" value="SDF"/>
    <property type="match status" value="1"/>
</dbReference>
<feature type="transmembrane region" description="Helical" evidence="28">
    <location>
        <begin position="210"/>
        <end position="227"/>
    </location>
</feature>
<evidence type="ECO:0000256" key="1">
    <source>
        <dbReference type="ARBA" id="ARBA00004146"/>
    </source>
</evidence>
<dbReference type="GO" id="GO:0016324">
    <property type="term" value="C:apical plasma membrane"/>
    <property type="evidence" value="ECO:0007669"/>
    <property type="project" value="UniProtKB-SubCell"/>
</dbReference>
<sequence length="335" mass="36556">LKLLKRRNCTEHRIIRKKIVICGTAICVGTGIGTGLLLREFANFNSLDIVYFSFPGDVLMRMLKLIILPLIVSSMITGLASLDSNVSGKIGGLAVAYYLSTTVLAVLLGIALVLLIKPGVSQSTDEIDRTGSTPNATTVDTLLDLVRNMFPENLVQACFQQYRTRRSEIDPEVVIVNSTASPVTTTLSMALSTNVTVIKEFRLTGEYSSGINVLGLIVFCVAFGSVIRRMGPSGEILAAFFDALNEATMRIVAIIMWYMPIGIFFLVAGKIMEVDDWEIFRKLGLYMATVLSGSSLAIHSLVVLPLIYFIVVRRNPFSYIAGLTHAITTALMISS</sequence>
<dbReference type="GO" id="GO:0031902">
    <property type="term" value="C:late endosome membrane"/>
    <property type="evidence" value="ECO:0007669"/>
    <property type="project" value="UniProtKB-SubCell"/>
</dbReference>
<evidence type="ECO:0000256" key="26">
    <source>
        <dbReference type="ARBA" id="ARBA00049118"/>
    </source>
</evidence>
<dbReference type="PANTHER" id="PTHR11958:SF109">
    <property type="entry name" value="EXCITATORY AMINO ACID TRANSPORTER 3"/>
    <property type="match status" value="1"/>
</dbReference>
<keyword evidence="15 28" id="KW-1133">Transmembrane helix</keyword>
<dbReference type="Ensembl" id="ENSPMAT00000005600.1">
    <property type="protein sequence ID" value="ENSPMAP00000005579.1"/>
    <property type="gene ID" value="ENSPMAG00000005044.1"/>
</dbReference>
<name>S4RK46_PETMA</name>
<dbReference type="GO" id="GO:0033229">
    <property type="term" value="F:cysteine transmembrane transporter activity"/>
    <property type="evidence" value="ECO:0007669"/>
    <property type="project" value="TreeGrafter"/>
</dbReference>
<dbReference type="STRING" id="7757.ENSPMAP00000005579"/>
<dbReference type="Gene3D" id="1.10.3860.10">
    <property type="entry name" value="Sodium:dicarboxylate symporter"/>
    <property type="match status" value="1"/>
</dbReference>
<keyword evidence="11" id="KW-0967">Endosome</keyword>
<dbReference type="HOGENOM" id="CLU_019375_3_3_1"/>
<evidence type="ECO:0000256" key="14">
    <source>
        <dbReference type="ARBA" id="ARBA00022970"/>
    </source>
</evidence>
<evidence type="ECO:0000256" key="13">
    <source>
        <dbReference type="ARBA" id="ARBA00022958"/>
    </source>
</evidence>
<dbReference type="PANTHER" id="PTHR11958">
    <property type="entry name" value="SODIUM/DICARBOXYLATE SYMPORTER-RELATED"/>
    <property type="match status" value="1"/>
</dbReference>
<evidence type="ECO:0000256" key="21">
    <source>
        <dbReference type="ARBA" id="ARBA00034102"/>
    </source>
</evidence>
<evidence type="ECO:0000256" key="5">
    <source>
        <dbReference type="ARBA" id="ARBA00022448"/>
    </source>
</evidence>
<evidence type="ECO:0000256" key="12">
    <source>
        <dbReference type="ARBA" id="ARBA00022847"/>
    </source>
</evidence>
<evidence type="ECO:0000256" key="20">
    <source>
        <dbReference type="ARBA" id="ARBA00023214"/>
    </source>
</evidence>
<evidence type="ECO:0000256" key="19">
    <source>
        <dbReference type="ARBA" id="ARBA00023180"/>
    </source>
</evidence>
<organism evidence="29">
    <name type="scientific">Petromyzon marinus</name>
    <name type="common">Sea lamprey</name>
    <dbReference type="NCBI Taxonomy" id="7757"/>
    <lineage>
        <taxon>Eukaryota</taxon>
        <taxon>Metazoa</taxon>
        <taxon>Chordata</taxon>
        <taxon>Craniata</taxon>
        <taxon>Vertebrata</taxon>
        <taxon>Cyclostomata</taxon>
        <taxon>Hyperoartia</taxon>
        <taxon>Petromyzontiformes</taxon>
        <taxon>Petromyzontidae</taxon>
        <taxon>Petromyzon</taxon>
    </lineage>
</organism>
<comment type="similarity">
    <text evidence="22">Belongs to the dicarboxylate/amino acid:cation symporter (DAACS) (TC 2.A.23) family. SLC1A1 subfamily.</text>
</comment>
<keyword evidence="8" id="KW-0771">Synaptosome</keyword>
<accession>S4RK46</accession>
<proteinExistence type="inferred from homology"/>
<evidence type="ECO:0000256" key="27">
    <source>
        <dbReference type="ARBA" id="ARBA00049885"/>
    </source>
</evidence>
<keyword evidence="19" id="KW-0325">Glycoprotein</keyword>
<dbReference type="GO" id="GO:0055038">
    <property type="term" value="C:recycling endosome membrane"/>
    <property type="evidence" value="ECO:0007669"/>
    <property type="project" value="UniProtKB-SubCell"/>
</dbReference>
<feature type="transmembrane region" description="Helical" evidence="28">
    <location>
        <begin position="247"/>
        <end position="271"/>
    </location>
</feature>
<comment type="function">
    <text evidence="23">Sodium-dependent, high-affinity amino acid transporter that mediates the uptake of L-glutamate and also L-aspartate and D-aspartate. Can also transport L-cysteine. Functions as a symporter that transports one amino acid molecule together with two or three Na(+) ions and one proton, in parallel with the counter-transport of one K(+) ion. Mediates Cl(-) flux that is not coupled to amino acid transport; this avoids the accumulation of negative charges due to aspartate and Na(+) symport. Plays an important role in L-glutamate and L-aspartate reabsorption in renal tubuli. Plays a redundant role in the rapid removal of released glutamate from the synaptic cleft, which is essential for terminating the postsynaptic action of glutamate. Contributes to glutathione biosynthesis and protection against oxidative stress via its role in L-glutamate and L-cysteine transport. Negatively regulated by ARL6IP5.</text>
</comment>